<dbReference type="RefSeq" id="WP_149679604.1">
    <property type="nucleotide sequence ID" value="NZ_DAONMB010000078.1"/>
</dbReference>
<dbReference type="EC" id="1.17.4.1" evidence="2"/>
<gene>
    <name evidence="7" type="ORF">SAMN05444373_10661</name>
</gene>
<evidence type="ECO:0000313" key="8">
    <source>
        <dbReference type="Proteomes" id="UP000324781"/>
    </source>
</evidence>
<dbReference type="GO" id="GO:0004748">
    <property type="term" value="F:ribonucleoside-diphosphate reductase activity, thioredoxin disulfide as acceptor"/>
    <property type="evidence" value="ECO:0007669"/>
    <property type="project" value="UniProtKB-EC"/>
</dbReference>
<dbReference type="EMBL" id="FQZP01000066">
    <property type="protein sequence ID" value="SHJ52427.1"/>
    <property type="molecule type" value="Genomic_DNA"/>
</dbReference>
<organism evidence="7 8">
    <name type="scientific">Thermoclostridium caenicola</name>
    <dbReference type="NCBI Taxonomy" id="659425"/>
    <lineage>
        <taxon>Bacteria</taxon>
        <taxon>Bacillati</taxon>
        <taxon>Bacillota</taxon>
        <taxon>Clostridia</taxon>
        <taxon>Eubacteriales</taxon>
        <taxon>Oscillospiraceae</taxon>
        <taxon>Thermoclostridium</taxon>
    </lineage>
</organism>
<dbReference type="InterPro" id="IPR023806">
    <property type="entry name" value="CHP03905"/>
</dbReference>
<dbReference type="Proteomes" id="UP000324781">
    <property type="component" value="Unassembled WGS sequence"/>
</dbReference>
<dbReference type="Pfam" id="PF12637">
    <property type="entry name" value="TSCPD"/>
    <property type="match status" value="1"/>
</dbReference>
<keyword evidence="8" id="KW-1185">Reference proteome</keyword>
<dbReference type="GO" id="GO:0071897">
    <property type="term" value="P:DNA biosynthetic process"/>
    <property type="evidence" value="ECO:0007669"/>
    <property type="project" value="UniProtKB-KW"/>
</dbReference>
<comment type="catalytic activity">
    <reaction evidence="5">
        <text>a 2'-deoxyribonucleoside 5'-diphosphate + [thioredoxin]-disulfide + H2O = a ribonucleoside 5'-diphosphate + [thioredoxin]-dithiol</text>
        <dbReference type="Rhea" id="RHEA:23252"/>
        <dbReference type="Rhea" id="RHEA-COMP:10698"/>
        <dbReference type="Rhea" id="RHEA-COMP:10700"/>
        <dbReference type="ChEBI" id="CHEBI:15377"/>
        <dbReference type="ChEBI" id="CHEBI:29950"/>
        <dbReference type="ChEBI" id="CHEBI:50058"/>
        <dbReference type="ChEBI" id="CHEBI:57930"/>
        <dbReference type="ChEBI" id="CHEBI:73316"/>
        <dbReference type="EC" id="1.17.4.1"/>
    </reaction>
</comment>
<keyword evidence="3" id="KW-0237">DNA synthesis</keyword>
<evidence type="ECO:0000259" key="6">
    <source>
        <dbReference type="Pfam" id="PF12637"/>
    </source>
</evidence>
<reference evidence="7 8" key="1">
    <citation type="submission" date="2016-11" db="EMBL/GenBank/DDBJ databases">
        <authorList>
            <person name="Varghese N."/>
            <person name="Submissions S."/>
        </authorList>
    </citation>
    <scope>NUCLEOTIDE SEQUENCE [LARGE SCALE GENOMIC DNA]</scope>
    <source>
        <strain evidence="7 8">DSM 19027</strain>
    </source>
</reference>
<feature type="domain" description="TSCPD" evidence="6">
    <location>
        <begin position="7"/>
        <end position="79"/>
    </location>
</feature>
<evidence type="ECO:0000256" key="4">
    <source>
        <dbReference type="ARBA" id="ARBA00022741"/>
    </source>
</evidence>
<comment type="similarity">
    <text evidence="1">Belongs to the ribonucleoside diphosphate reductase class-2 family.</text>
</comment>
<proteinExistence type="inferred from homology"/>
<evidence type="ECO:0000256" key="5">
    <source>
        <dbReference type="ARBA" id="ARBA00047754"/>
    </source>
</evidence>
<sequence length="89" mass="9559">MRYTFKNKGTCSAQVTFDIEDGIIRNVEFLGGCNGNLQGISRLAEGRSAKEVAALIKGIRCGFKKTSCPDQLSLAIEKALSEVASTDES</sequence>
<evidence type="ECO:0000256" key="1">
    <source>
        <dbReference type="ARBA" id="ARBA00007405"/>
    </source>
</evidence>
<dbReference type="GO" id="GO:0000166">
    <property type="term" value="F:nucleotide binding"/>
    <property type="evidence" value="ECO:0007669"/>
    <property type="project" value="UniProtKB-KW"/>
</dbReference>
<evidence type="ECO:0000256" key="2">
    <source>
        <dbReference type="ARBA" id="ARBA00012274"/>
    </source>
</evidence>
<dbReference type="NCBIfam" id="TIGR03905">
    <property type="entry name" value="TIGR03905_4_Cys"/>
    <property type="match status" value="1"/>
</dbReference>
<name>A0A1M6K0F4_9FIRM</name>
<accession>A0A1M6K0F4</accession>
<evidence type="ECO:0000313" key="7">
    <source>
        <dbReference type="EMBL" id="SHJ52427.1"/>
    </source>
</evidence>
<keyword evidence="4" id="KW-0547">Nucleotide-binding</keyword>
<evidence type="ECO:0000256" key="3">
    <source>
        <dbReference type="ARBA" id="ARBA00022634"/>
    </source>
</evidence>
<protein>
    <recommendedName>
        <fullName evidence="2">ribonucleoside-diphosphate reductase</fullName>
        <ecNumber evidence="2">1.17.4.1</ecNumber>
    </recommendedName>
</protein>
<dbReference type="InterPro" id="IPR024434">
    <property type="entry name" value="TSCPD_dom"/>
</dbReference>
<dbReference type="AlphaFoldDB" id="A0A1M6K0F4"/>
<dbReference type="OrthoDB" id="9801525at2"/>